<evidence type="ECO:0000313" key="1">
    <source>
        <dbReference type="EMBL" id="SVE28628.1"/>
    </source>
</evidence>
<dbReference type="InterPro" id="IPR008972">
    <property type="entry name" value="Cupredoxin"/>
</dbReference>
<organism evidence="1">
    <name type="scientific">marine metagenome</name>
    <dbReference type="NCBI Taxonomy" id="408172"/>
    <lineage>
        <taxon>unclassified sequences</taxon>
        <taxon>metagenomes</taxon>
        <taxon>ecological metagenomes</taxon>
    </lineage>
</organism>
<feature type="non-terminal residue" evidence="1">
    <location>
        <position position="1"/>
    </location>
</feature>
<dbReference type="EMBL" id="UINC01206818">
    <property type="protein sequence ID" value="SVE28628.1"/>
    <property type="molecule type" value="Genomic_DNA"/>
</dbReference>
<name>A0A383CAJ2_9ZZZZ</name>
<dbReference type="SUPFAM" id="SSF49503">
    <property type="entry name" value="Cupredoxins"/>
    <property type="match status" value="1"/>
</dbReference>
<gene>
    <name evidence="1" type="ORF">METZ01_LOCUS481482</name>
</gene>
<feature type="non-terminal residue" evidence="1">
    <location>
        <position position="242"/>
    </location>
</feature>
<sequence>NPDPSKLFSSKVHGDPSTPMLRAYLGDSVVFRILHGMMNETHTFVVSGHGYRPERYDPQSRVTNALHIGIAERYDLATTAGGYQQMAGDYIYYDGRTSHLSEGSWGIIRVHDKLQKDLKPLPGNKKPKRSAKQLCPKGAPVKNFSVVAVNTALKFNPNAEDEIEVDFERKLLLANTDAKIFALEGEMAKAAADGRRPHPLTLRANIGECVKIKLTNRLKKGNASLHANNIAFDPLDSQGINV</sequence>
<proteinExistence type="predicted"/>
<evidence type="ECO:0008006" key="2">
    <source>
        <dbReference type="Google" id="ProtNLM"/>
    </source>
</evidence>
<accession>A0A383CAJ2</accession>
<dbReference type="AlphaFoldDB" id="A0A383CAJ2"/>
<dbReference type="Gene3D" id="2.60.40.420">
    <property type="entry name" value="Cupredoxins - blue copper proteins"/>
    <property type="match status" value="1"/>
</dbReference>
<protein>
    <recommendedName>
        <fullName evidence="2">Plastocyanin-like domain-containing protein</fullName>
    </recommendedName>
</protein>
<reference evidence="1" key="1">
    <citation type="submission" date="2018-05" db="EMBL/GenBank/DDBJ databases">
        <authorList>
            <person name="Lanie J.A."/>
            <person name="Ng W.-L."/>
            <person name="Kazmierczak K.M."/>
            <person name="Andrzejewski T.M."/>
            <person name="Davidsen T.M."/>
            <person name="Wayne K.J."/>
            <person name="Tettelin H."/>
            <person name="Glass J.I."/>
            <person name="Rusch D."/>
            <person name="Podicherti R."/>
            <person name="Tsui H.-C.T."/>
            <person name="Winkler M.E."/>
        </authorList>
    </citation>
    <scope>NUCLEOTIDE SEQUENCE</scope>
</reference>